<gene>
    <name evidence="1" type="ORF">KIN20_032049</name>
</gene>
<sequence>MDICKDLEGSVSLACISEPQTDPFKVNIAHYAPMRYPDFNQMATQWLKLVVRVIWWFVVCRSGSMERVPLE</sequence>
<reference evidence="1" key="1">
    <citation type="submission" date="2021-06" db="EMBL/GenBank/DDBJ databases">
        <title>Parelaphostrongylus tenuis whole genome reference sequence.</title>
        <authorList>
            <person name="Garwood T.J."/>
            <person name="Larsen P.A."/>
            <person name="Fountain-Jones N.M."/>
            <person name="Garbe J.R."/>
            <person name="Macchietto M.G."/>
            <person name="Kania S.A."/>
            <person name="Gerhold R.W."/>
            <person name="Richards J.E."/>
            <person name="Wolf T.M."/>
        </authorList>
    </citation>
    <scope>NUCLEOTIDE SEQUENCE</scope>
    <source>
        <strain evidence="1">MNPRO001-30</strain>
        <tissue evidence="1">Meninges</tissue>
    </source>
</reference>
<evidence type="ECO:0000313" key="2">
    <source>
        <dbReference type="Proteomes" id="UP001196413"/>
    </source>
</evidence>
<dbReference type="EMBL" id="JAHQIW010006769">
    <property type="protein sequence ID" value="KAJ1370342.1"/>
    <property type="molecule type" value="Genomic_DNA"/>
</dbReference>
<protein>
    <submittedName>
        <fullName evidence="1">Uncharacterized protein</fullName>
    </submittedName>
</protein>
<dbReference type="Proteomes" id="UP001196413">
    <property type="component" value="Unassembled WGS sequence"/>
</dbReference>
<name>A0AAD5WHG0_PARTN</name>
<evidence type="ECO:0000313" key="1">
    <source>
        <dbReference type="EMBL" id="KAJ1370342.1"/>
    </source>
</evidence>
<comment type="caution">
    <text evidence="1">The sequence shown here is derived from an EMBL/GenBank/DDBJ whole genome shotgun (WGS) entry which is preliminary data.</text>
</comment>
<accession>A0AAD5WHG0</accession>
<proteinExistence type="predicted"/>
<dbReference type="AlphaFoldDB" id="A0AAD5WHG0"/>
<organism evidence="1 2">
    <name type="scientific">Parelaphostrongylus tenuis</name>
    <name type="common">Meningeal worm</name>
    <dbReference type="NCBI Taxonomy" id="148309"/>
    <lineage>
        <taxon>Eukaryota</taxon>
        <taxon>Metazoa</taxon>
        <taxon>Ecdysozoa</taxon>
        <taxon>Nematoda</taxon>
        <taxon>Chromadorea</taxon>
        <taxon>Rhabditida</taxon>
        <taxon>Rhabditina</taxon>
        <taxon>Rhabditomorpha</taxon>
        <taxon>Strongyloidea</taxon>
        <taxon>Metastrongylidae</taxon>
        <taxon>Parelaphostrongylus</taxon>
    </lineage>
</organism>
<keyword evidence="2" id="KW-1185">Reference proteome</keyword>